<dbReference type="OrthoDB" id="4045395at2759"/>
<dbReference type="EMBL" id="KN824945">
    <property type="protein sequence ID" value="KIK97247.1"/>
    <property type="molecule type" value="Genomic_DNA"/>
</dbReference>
<dbReference type="InterPro" id="IPR031818">
    <property type="entry name" value="Hri1"/>
</dbReference>
<dbReference type="InParanoid" id="A0A0D0DGT6"/>
<dbReference type="InterPro" id="IPR043047">
    <property type="entry name" value="Hri1_N_sf"/>
</dbReference>
<dbReference type="HOGENOM" id="CLU_960291_0_0_1"/>
<protein>
    <submittedName>
        <fullName evidence="1">Uncharacterized protein</fullName>
    </submittedName>
</protein>
<dbReference type="Pfam" id="PF16815">
    <property type="entry name" value="HRI1"/>
    <property type="match status" value="1"/>
</dbReference>
<keyword evidence="2" id="KW-1185">Reference proteome</keyword>
<dbReference type="Gene3D" id="2.40.128.320">
    <property type="entry name" value="Protein HRI1, N-terminal domain"/>
    <property type="match status" value="1"/>
</dbReference>
<dbReference type="AlphaFoldDB" id="A0A0D0DGT6"/>
<evidence type="ECO:0000313" key="2">
    <source>
        <dbReference type="Proteomes" id="UP000054538"/>
    </source>
</evidence>
<proteinExistence type="predicted"/>
<dbReference type="STRING" id="930991.A0A0D0DGT6"/>
<gene>
    <name evidence="1" type="ORF">PAXRUDRAFT_766324</name>
</gene>
<feature type="non-terminal residue" evidence="1">
    <location>
        <position position="263"/>
    </location>
</feature>
<name>A0A0D0DGT6_9AGAM</name>
<feature type="non-terminal residue" evidence="1">
    <location>
        <position position="1"/>
    </location>
</feature>
<evidence type="ECO:0000313" key="1">
    <source>
        <dbReference type="EMBL" id="KIK97247.1"/>
    </source>
</evidence>
<accession>A0A0D0DGT6</accession>
<reference evidence="1 2" key="1">
    <citation type="submission" date="2014-04" db="EMBL/GenBank/DDBJ databases">
        <authorList>
            <consortium name="DOE Joint Genome Institute"/>
            <person name="Kuo A."/>
            <person name="Kohler A."/>
            <person name="Jargeat P."/>
            <person name="Nagy L.G."/>
            <person name="Floudas D."/>
            <person name="Copeland A."/>
            <person name="Barry K.W."/>
            <person name="Cichocki N."/>
            <person name="Veneault-Fourrey C."/>
            <person name="LaButti K."/>
            <person name="Lindquist E.A."/>
            <person name="Lipzen A."/>
            <person name="Lundell T."/>
            <person name="Morin E."/>
            <person name="Murat C."/>
            <person name="Sun H."/>
            <person name="Tunlid A."/>
            <person name="Henrissat B."/>
            <person name="Grigoriev I.V."/>
            <person name="Hibbett D.S."/>
            <person name="Martin F."/>
            <person name="Nordberg H.P."/>
            <person name="Cantor M.N."/>
            <person name="Hua S.X."/>
        </authorList>
    </citation>
    <scope>NUCLEOTIDE SEQUENCE [LARGE SCALE GENOMIC DNA]</scope>
    <source>
        <strain evidence="1 2">Ve08.2h10</strain>
    </source>
</reference>
<reference evidence="2" key="2">
    <citation type="submission" date="2015-01" db="EMBL/GenBank/DDBJ databases">
        <title>Evolutionary Origins and Diversification of the Mycorrhizal Mutualists.</title>
        <authorList>
            <consortium name="DOE Joint Genome Institute"/>
            <consortium name="Mycorrhizal Genomics Consortium"/>
            <person name="Kohler A."/>
            <person name="Kuo A."/>
            <person name="Nagy L.G."/>
            <person name="Floudas D."/>
            <person name="Copeland A."/>
            <person name="Barry K.W."/>
            <person name="Cichocki N."/>
            <person name="Veneault-Fourrey C."/>
            <person name="LaButti K."/>
            <person name="Lindquist E.A."/>
            <person name="Lipzen A."/>
            <person name="Lundell T."/>
            <person name="Morin E."/>
            <person name="Murat C."/>
            <person name="Riley R."/>
            <person name="Ohm R."/>
            <person name="Sun H."/>
            <person name="Tunlid A."/>
            <person name="Henrissat B."/>
            <person name="Grigoriev I.V."/>
            <person name="Hibbett D.S."/>
            <person name="Martin F."/>
        </authorList>
    </citation>
    <scope>NUCLEOTIDE SEQUENCE [LARGE SCALE GENOMIC DNA]</scope>
    <source>
        <strain evidence="2">Ve08.2h10</strain>
    </source>
</reference>
<sequence length="263" mass="28650">GCSLKLASSLWQSDDPDKGQCRSAAIPPFEDSGVLVLSSRSTSPDSSPVGSAVLYLDLRLFLPAMNTTGIDWAFAGLRQTEEQESAVQHRYTIDSHWSGEPPDEQTMMTRIDENGEEVVVETGVALDPETGKVAPYEEVWKEQNISSGISFAFLVSTTNADLSTRFVAVIGPHAMGLSQGDPEDDFLTCGQRGQGGFHAVRLRADNPERLGMERRPPNYETVFSTGHAILEVIALAEREGERGGEGVVLIRGQAVVQLNIFRR</sequence>
<organism evidence="1 2">
    <name type="scientific">Paxillus rubicundulus Ve08.2h10</name>
    <dbReference type="NCBI Taxonomy" id="930991"/>
    <lineage>
        <taxon>Eukaryota</taxon>
        <taxon>Fungi</taxon>
        <taxon>Dikarya</taxon>
        <taxon>Basidiomycota</taxon>
        <taxon>Agaricomycotina</taxon>
        <taxon>Agaricomycetes</taxon>
        <taxon>Agaricomycetidae</taxon>
        <taxon>Boletales</taxon>
        <taxon>Paxilineae</taxon>
        <taxon>Paxillaceae</taxon>
        <taxon>Paxillus</taxon>
    </lineage>
</organism>
<dbReference type="Proteomes" id="UP000054538">
    <property type="component" value="Unassembled WGS sequence"/>
</dbReference>